<gene>
    <name evidence="10" type="primary">flgB</name>
    <name evidence="9" type="ORF">NBH20_07925</name>
    <name evidence="10" type="ORF">NBH21_24670</name>
</gene>
<comment type="caution">
    <text evidence="10">The sequence shown here is derived from an EMBL/GenBank/DDBJ whole genome shotgun (WGS) entry which is preliminary data.</text>
</comment>
<keyword evidence="11" id="KW-1185">Reference proteome</keyword>
<protein>
    <recommendedName>
        <fullName evidence="3 7">Flagellar basal body rod protein FlgB</fullName>
    </recommendedName>
</protein>
<evidence type="ECO:0000256" key="7">
    <source>
        <dbReference type="PIRNR" id="PIRNR002889"/>
    </source>
</evidence>
<dbReference type="GO" id="GO:0030694">
    <property type="term" value="C:bacterial-type flagellum basal body, rod"/>
    <property type="evidence" value="ECO:0007669"/>
    <property type="project" value="InterPro"/>
</dbReference>
<keyword evidence="4 7" id="KW-0975">Bacterial flagellum</keyword>
<accession>A0AAJ1FA68</accession>
<evidence type="ECO:0000313" key="12">
    <source>
        <dbReference type="Proteomes" id="UP001155380"/>
    </source>
</evidence>
<organism evidence="10 12">
    <name type="scientific">Ciceribacter sichuanensis</name>
    <dbReference type="NCBI Taxonomy" id="2949647"/>
    <lineage>
        <taxon>Bacteria</taxon>
        <taxon>Pseudomonadati</taxon>
        <taxon>Pseudomonadota</taxon>
        <taxon>Alphaproteobacteria</taxon>
        <taxon>Hyphomicrobiales</taxon>
        <taxon>Rhizobiaceae</taxon>
        <taxon>Ciceribacter</taxon>
    </lineage>
</organism>
<dbReference type="InterPro" id="IPR019776">
    <property type="entry name" value="Flagellar_basal_body_rod_CS"/>
</dbReference>
<sequence length="133" mass="14303">MEPIQLFDLASRQAQWLSVRQEVVATNIANANTPKFLAKDVTPFDSELKSAGASAGMAMARTQPGHMEASVIGNGKVEVEEPDVNNEIGTQESGNTVALANEVAKMGEVKRQFELNTQLVRAMNNMMLAAVGK</sequence>
<dbReference type="Pfam" id="PF00460">
    <property type="entry name" value="Flg_bb_rod"/>
    <property type="match status" value="1"/>
</dbReference>
<comment type="subunit">
    <text evidence="6">The basal body constitutes a major portion of the flagellar organelle and consists of a number of rings mounted on a central rod. In Gram-negative bacteria, at least four rings, L, P, S and M are present, whereas Gram-positive bacteria lack the L and P rings. The rod consists of about 26 subunits of FlgG in the distal portion, and FlgB, FlgC and FlgF build up the proximal portion of the rod with about 6 subunits each. Rod assembly occurs by export via the flagellum-specific pathway of its constituent proteins and by their incorporation into the rod structure in the probable order of FlgB, FlgC, FlgF and FlgG. Another protein, FliE, also assembles onto the stable rod structure.</text>
</comment>
<keyword evidence="10" id="KW-0966">Cell projection</keyword>
<evidence type="ECO:0000256" key="2">
    <source>
        <dbReference type="ARBA" id="ARBA00009677"/>
    </source>
</evidence>
<dbReference type="GO" id="GO:0071973">
    <property type="term" value="P:bacterial-type flagellum-dependent cell motility"/>
    <property type="evidence" value="ECO:0007669"/>
    <property type="project" value="InterPro"/>
</dbReference>
<evidence type="ECO:0000256" key="6">
    <source>
        <dbReference type="ARBA" id="ARBA00026072"/>
    </source>
</evidence>
<dbReference type="RefSeq" id="WP_250913251.1">
    <property type="nucleotide sequence ID" value="NZ_JAMQAY010000003.1"/>
</dbReference>
<dbReference type="PIRSF" id="PIRSF002889">
    <property type="entry name" value="Rod_FlgB"/>
    <property type="match status" value="1"/>
</dbReference>
<evidence type="ECO:0000313" key="9">
    <source>
        <dbReference type="EMBL" id="MCM2401081.1"/>
    </source>
</evidence>
<evidence type="ECO:0000256" key="4">
    <source>
        <dbReference type="ARBA" id="ARBA00023143"/>
    </source>
</evidence>
<proteinExistence type="inferred from homology"/>
<dbReference type="InterPro" id="IPR006300">
    <property type="entry name" value="FlgB"/>
</dbReference>
<keyword evidence="10" id="KW-0282">Flagellum</keyword>
<comment type="function">
    <text evidence="5 7">Structural component of flagellum, the bacterial motility apparatus. Part of the rod structure of flagellar basal body.</text>
</comment>
<dbReference type="Proteomes" id="UP001155380">
    <property type="component" value="Unassembled WGS sequence"/>
</dbReference>
<comment type="similarity">
    <text evidence="2 7">Belongs to the flagella basal body rod proteins family.</text>
</comment>
<dbReference type="AlphaFoldDB" id="A0AAJ1FA68"/>
<evidence type="ECO:0000256" key="1">
    <source>
        <dbReference type="ARBA" id="ARBA00004117"/>
    </source>
</evidence>
<dbReference type="PROSITE" id="PS00588">
    <property type="entry name" value="FLAGELLA_BB_ROD"/>
    <property type="match status" value="1"/>
</dbReference>
<dbReference type="InterPro" id="IPR001444">
    <property type="entry name" value="Flag_bb_rod_N"/>
</dbReference>
<evidence type="ECO:0000256" key="3">
    <source>
        <dbReference type="ARBA" id="ARBA00014376"/>
    </source>
</evidence>
<evidence type="ECO:0000313" key="11">
    <source>
        <dbReference type="Proteomes" id="UP001155079"/>
    </source>
</evidence>
<name>A0AAJ1FA68_9HYPH</name>
<evidence type="ECO:0000259" key="8">
    <source>
        <dbReference type="Pfam" id="PF00460"/>
    </source>
</evidence>
<keyword evidence="10" id="KW-0969">Cilium</keyword>
<dbReference type="EMBL" id="JAMXLX010000013">
    <property type="protein sequence ID" value="MCO5959963.1"/>
    <property type="molecule type" value="Genomic_DNA"/>
</dbReference>
<dbReference type="NCBIfam" id="NF004653">
    <property type="entry name" value="PRK06003.1"/>
    <property type="match status" value="1"/>
</dbReference>
<comment type="subcellular location">
    <subcellularLocation>
        <location evidence="1 7">Bacterial flagellum basal body</location>
    </subcellularLocation>
</comment>
<dbReference type="EMBL" id="JAMQAY010000003">
    <property type="protein sequence ID" value="MCM2401081.1"/>
    <property type="molecule type" value="Genomic_DNA"/>
</dbReference>
<evidence type="ECO:0000313" key="10">
    <source>
        <dbReference type="EMBL" id="MCO5959963.1"/>
    </source>
</evidence>
<dbReference type="Proteomes" id="UP001155079">
    <property type="component" value="Unassembled WGS sequence"/>
</dbReference>
<reference evidence="10 11" key="1">
    <citation type="submission" date="2022-06" db="EMBL/GenBank/DDBJ databases">
        <authorList>
            <person name="Sun Q."/>
        </authorList>
    </citation>
    <scope>NUCLEOTIDE SEQUENCE</scope>
    <source>
        <strain evidence="10">S101</strain>
        <strain evidence="9 11">S153</strain>
    </source>
</reference>
<feature type="domain" description="Flagellar basal body rod protein N-terminal" evidence="8">
    <location>
        <begin position="17"/>
        <end position="35"/>
    </location>
</feature>
<evidence type="ECO:0000256" key="5">
    <source>
        <dbReference type="ARBA" id="ARBA00024934"/>
    </source>
</evidence>